<feature type="transmembrane region" description="Helical" evidence="7">
    <location>
        <begin position="146"/>
        <end position="172"/>
    </location>
</feature>
<proteinExistence type="inferred from homology"/>
<dbReference type="InterPro" id="IPR049326">
    <property type="entry name" value="Rhodopsin_dom_fungi"/>
</dbReference>
<organism evidence="9 10">
    <name type="scientific">Sporothrix eucalyptigena</name>
    <dbReference type="NCBI Taxonomy" id="1812306"/>
    <lineage>
        <taxon>Eukaryota</taxon>
        <taxon>Fungi</taxon>
        <taxon>Dikarya</taxon>
        <taxon>Ascomycota</taxon>
        <taxon>Pezizomycotina</taxon>
        <taxon>Sordariomycetes</taxon>
        <taxon>Sordariomycetidae</taxon>
        <taxon>Ophiostomatales</taxon>
        <taxon>Ophiostomataceae</taxon>
        <taxon>Sporothrix</taxon>
    </lineage>
</organism>
<feature type="transmembrane region" description="Helical" evidence="7">
    <location>
        <begin position="184"/>
        <end position="217"/>
    </location>
</feature>
<protein>
    <recommendedName>
        <fullName evidence="8">Rhodopsin domain-containing protein</fullName>
    </recommendedName>
</protein>
<evidence type="ECO:0000259" key="8">
    <source>
        <dbReference type="Pfam" id="PF20684"/>
    </source>
</evidence>
<feature type="compositionally biased region" description="Polar residues" evidence="6">
    <location>
        <begin position="465"/>
        <end position="474"/>
    </location>
</feature>
<keyword evidence="2 7" id="KW-0812">Transmembrane</keyword>
<reference evidence="9 10" key="1">
    <citation type="submission" date="2024-01" db="EMBL/GenBank/DDBJ databases">
        <authorList>
            <person name="Allen C."/>
            <person name="Tagirdzhanova G."/>
        </authorList>
    </citation>
    <scope>NUCLEOTIDE SEQUENCE [LARGE SCALE GENOMIC DNA]</scope>
</reference>
<name>A0ABP0CI34_9PEZI</name>
<feature type="region of interest" description="Disordered" evidence="6">
    <location>
        <begin position="402"/>
        <end position="538"/>
    </location>
</feature>
<feature type="transmembrane region" description="Helical" evidence="7">
    <location>
        <begin position="265"/>
        <end position="290"/>
    </location>
</feature>
<evidence type="ECO:0000256" key="6">
    <source>
        <dbReference type="SAM" id="MobiDB-lite"/>
    </source>
</evidence>
<dbReference type="PANTHER" id="PTHR33048:SF131">
    <property type="entry name" value="INTEGRAL MEMBRANE PROTEIN"/>
    <property type="match status" value="1"/>
</dbReference>
<dbReference type="PANTHER" id="PTHR33048">
    <property type="entry name" value="PTH11-LIKE INTEGRAL MEMBRANE PROTEIN (AFU_ORTHOLOGUE AFUA_5G11245)"/>
    <property type="match status" value="1"/>
</dbReference>
<feature type="compositionally biased region" description="Basic and acidic residues" evidence="6">
    <location>
        <begin position="479"/>
        <end position="490"/>
    </location>
</feature>
<dbReference type="Proteomes" id="UP001642482">
    <property type="component" value="Unassembled WGS sequence"/>
</dbReference>
<feature type="transmembrane region" description="Helical" evidence="7">
    <location>
        <begin position="101"/>
        <end position="126"/>
    </location>
</feature>
<evidence type="ECO:0000256" key="7">
    <source>
        <dbReference type="SAM" id="Phobius"/>
    </source>
</evidence>
<evidence type="ECO:0000256" key="4">
    <source>
        <dbReference type="ARBA" id="ARBA00023136"/>
    </source>
</evidence>
<accession>A0ABP0CI34</accession>
<feature type="domain" description="Rhodopsin" evidence="8">
    <location>
        <begin position="85"/>
        <end position="327"/>
    </location>
</feature>
<gene>
    <name evidence="9" type="ORF">SEUCBS140593_007688</name>
</gene>
<comment type="subcellular location">
    <subcellularLocation>
        <location evidence="1">Membrane</location>
        <topology evidence="1">Multi-pass membrane protein</topology>
    </subcellularLocation>
</comment>
<keyword evidence="4 7" id="KW-0472">Membrane</keyword>
<feature type="region of interest" description="Disordered" evidence="6">
    <location>
        <begin position="345"/>
        <end position="364"/>
    </location>
</feature>
<feature type="transmembrane region" description="Helical" evidence="7">
    <location>
        <begin position="302"/>
        <end position="322"/>
    </location>
</feature>
<evidence type="ECO:0000313" key="9">
    <source>
        <dbReference type="EMBL" id="CAK7230735.1"/>
    </source>
</evidence>
<dbReference type="InterPro" id="IPR052337">
    <property type="entry name" value="SAT4-like"/>
</dbReference>
<evidence type="ECO:0000256" key="2">
    <source>
        <dbReference type="ARBA" id="ARBA00022692"/>
    </source>
</evidence>
<keyword evidence="10" id="KW-1185">Reference proteome</keyword>
<keyword evidence="3 7" id="KW-1133">Transmembrane helix</keyword>
<feature type="transmembrane region" description="Helical" evidence="7">
    <location>
        <begin position="67"/>
        <end position="89"/>
    </location>
</feature>
<evidence type="ECO:0000256" key="3">
    <source>
        <dbReference type="ARBA" id="ARBA00022989"/>
    </source>
</evidence>
<feature type="transmembrane region" description="Helical" evidence="7">
    <location>
        <begin position="229"/>
        <end position="253"/>
    </location>
</feature>
<dbReference type="Pfam" id="PF20684">
    <property type="entry name" value="Fung_rhodopsin"/>
    <property type="match status" value="1"/>
</dbReference>
<comment type="caution">
    <text evidence="9">The sequence shown here is derived from an EMBL/GenBank/DDBJ whole genome shotgun (WGS) entry which is preliminary data.</text>
</comment>
<comment type="similarity">
    <text evidence="5">Belongs to the SAT4 family.</text>
</comment>
<sequence>MIMERQGSGPTLAVAMAALRRSSNDANEARDALNTVQARDALFTTANLTPAELAQLDLSNKASLETLVTVVSAVAMALIISIVVLRLTVRRYSVGRFFLDDYLVILASIFTLVVCSVVIAATKYGLGQHIWNLDLSHILDNVKVCIQLMFVANIFYAAAIAFTKLSIIASYLHIFAPRGLLKTMLYATACVTIGLGVASVPATIFECIPVAGAWTLTDNNAHCYTFVNFLYASTAINVTTDLILCIAPIPLFWRLQLPQRQKIMISVLFFLGGFACIASIIRLAYLHLLYDPIDVTYDLVSSVMWTIAECTIGIVCVSLPPLRSLFAKFMPSIFGNVPSGSNSAAGAGGYGSRQKSPLSPLSPHHDHYFARQQGTVGSNRNNNKVQPMSRKSADIVVMSSLTSHHSRHTLHSEYDDDDDTSSTGHFAKKLSRGVYNEGNERRHAPTGVFVTITSDGTFPDEEESQQSPTATAVGSTAGDLDHLARSKNSSEEPVVPEKNPQRSVNRDMEMGLILPQTSTNSLPDSEVRLESGWSGRHS</sequence>
<dbReference type="EMBL" id="CAWUHD010000096">
    <property type="protein sequence ID" value="CAK7230735.1"/>
    <property type="molecule type" value="Genomic_DNA"/>
</dbReference>
<evidence type="ECO:0000313" key="10">
    <source>
        <dbReference type="Proteomes" id="UP001642482"/>
    </source>
</evidence>
<evidence type="ECO:0000256" key="1">
    <source>
        <dbReference type="ARBA" id="ARBA00004141"/>
    </source>
</evidence>
<evidence type="ECO:0000256" key="5">
    <source>
        <dbReference type="ARBA" id="ARBA00038359"/>
    </source>
</evidence>